<comment type="caution">
    <text evidence="5">The sequence shown here is derived from an EMBL/GenBank/DDBJ whole genome shotgun (WGS) entry which is preliminary data.</text>
</comment>
<accession>A0ABV6C325</accession>
<feature type="domain" description="UspA" evidence="4">
    <location>
        <begin position="1"/>
        <end position="142"/>
    </location>
</feature>
<dbReference type="InterPro" id="IPR006016">
    <property type="entry name" value="UspA"/>
</dbReference>
<protein>
    <submittedName>
        <fullName evidence="5">Universal stress protein</fullName>
    </submittedName>
</protein>
<dbReference type="Gene3D" id="3.40.50.620">
    <property type="entry name" value="HUPs"/>
    <property type="match status" value="1"/>
</dbReference>
<organism evidence="5 6">
    <name type="scientific">Aciditerrimonas ferrireducens</name>
    <dbReference type="NCBI Taxonomy" id="667306"/>
    <lineage>
        <taxon>Bacteria</taxon>
        <taxon>Bacillati</taxon>
        <taxon>Actinomycetota</taxon>
        <taxon>Acidimicrobiia</taxon>
        <taxon>Acidimicrobiales</taxon>
        <taxon>Acidimicrobiaceae</taxon>
        <taxon>Aciditerrimonas</taxon>
    </lineage>
</organism>
<dbReference type="SUPFAM" id="SSF52402">
    <property type="entry name" value="Adenine nucleotide alpha hydrolases-like"/>
    <property type="match status" value="1"/>
</dbReference>
<dbReference type="Pfam" id="PF00582">
    <property type="entry name" value="Usp"/>
    <property type="match status" value="1"/>
</dbReference>
<gene>
    <name evidence="5" type="ORF">ACFFRE_03555</name>
</gene>
<evidence type="ECO:0000313" key="6">
    <source>
        <dbReference type="Proteomes" id="UP001589788"/>
    </source>
</evidence>
<dbReference type="Proteomes" id="UP001589788">
    <property type="component" value="Unassembled WGS sequence"/>
</dbReference>
<dbReference type="EMBL" id="JBHLYQ010000022">
    <property type="protein sequence ID" value="MFC0081236.1"/>
    <property type="molecule type" value="Genomic_DNA"/>
</dbReference>
<evidence type="ECO:0000259" key="4">
    <source>
        <dbReference type="Pfam" id="PF00582"/>
    </source>
</evidence>
<dbReference type="RefSeq" id="WP_377788285.1">
    <property type="nucleotide sequence ID" value="NZ_JBHLYQ010000022.1"/>
</dbReference>
<dbReference type="InterPro" id="IPR014729">
    <property type="entry name" value="Rossmann-like_a/b/a_fold"/>
</dbReference>
<keyword evidence="6" id="KW-1185">Reference proteome</keyword>
<keyword evidence="3" id="KW-0067">ATP-binding</keyword>
<evidence type="ECO:0000256" key="3">
    <source>
        <dbReference type="ARBA" id="ARBA00022840"/>
    </source>
</evidence>
<evidence type="ECO:0000313" key="5">
    <source>
        <dbReference type="EMBL" id="MFC0081236.1"/>
    </source>
</evidence>
<evidence type="ECO:0000256" key="2">
    <source>
        <dbReference type="ARBA" id="ARBA00022741"/>
    </source>
</evidence>
<dbReference type="PANTHER" id="PTHR46268:SF27">
    <property type="entry name" value="UNIVERSAL STRESS PROTEIN RV2623"/>
    <property type="match status" value="1"/>
</dbReference>
<evidence type="ECO:0000256" key="1">
    <source>
        <dbReference type="ARBA" id="ARBA00008791"/>
    </source>
</evidence>
<dbReference type="PRINTS" id="PR01438">
    <property type="entry name" value="UNVRSLSTRESS"/>
</dbReference>
<keyword evidence="2" id="KW-0547">Nucleotide-binding</keyword>
<dbReference type="CDD" id="cd00293">
    <property type="entry name" value="USP-like"/>
    <property type="match status" value="1"/>
</dbReference>
<sequence>MFDRVVVGTDGSERARRAVDVAAEVARRFGAALELVTVVPERDAIGVVGASVAVADPTGSTALRKAAALEALEALAKELSGLEVRCHVESGSAAEGILKVAETVGADCIVVGNRGMTGARRVLGSVPATVAHHAPCHVLVAKTDSD</sequence>
<comment type="similarity">
    <text evidence="1">Belongs to the universal stress protein A family.</text>
</comment>
<name>A0ABV6C325_9ACTN</name>
<dbReference type="PANTHER" id="PTHR46268">
    <property type="entry name" value="STRESS RESPONSE PROTEIN NHAX"/>
    <property type="match status" value="1"/>
</dbReference>
<dbReference type="InterPro" id="IPR006015">
    <property type="entry name" value="Universal_stress_UspA"/>
</dbReference>
<reference evidence="5 6" key="1">
    <citation type="submission" date="2024-09" db="EMBL/GenBank/DDBJ databases">
        <authorList>
            <person name="Sun Q."/>
            <person name="Mori K."/>
        </authorList>
    </citation>
    <scope>NUCLEOTIDE SEQUENCE [LARGE SCALE GENOMIC DNA]</scope>
    <source>
        <strain evidence="5 6">JCM 15389</strain>
    </source>
</reference>
<proteinExistence type="inferred from homology"/>